<proteinExistence type="inferred from homology"/>
<protein>
    <submittedName>
        <fullName evidence="2">RidA family protein</fullName>
        <ecNumber evidence="2">3.5.-.-</ecNumber>
    </submittedName>
</protein>
<dbReference type="Pfam" id="PF01042">
    <property type="entry name" value="Ribonuc_L-PSP"/>
    <property type="match status" value="1"/>
</dbReference>
<dbReference type="CDD" id="cd00448">
    <property type="entry name" value="YjgF_YER057c_UK114_family"/>
    <property type="match status" value="1"/>
</dbReference>
<keyword evidence="2" id="KW-0378">Hydrolase</keyword>
<gene>
    <name evidence="2" type="ORF">ACFSOX_21305</name>
</gene>
<name>A0ABW5ARS8_9BRAD</name>
<dbReference type="Gene3D" id="3.30.1330.40">
    <property type="entry name" value="RutC-like"/>
    <property type="match status" value="1"/>
</dbReference>
<dbReference type="PANTHER" id="PTHR11803:SF58">
    <property type="entry name" value="PROTEIN HMF1-RELATED"/>
    <property type="match status" value="1"/>
</dbReference>
<comment type="caution">
    <text evidence="2">The sequence shown here is derived from an EMBL/GenBank/DDBJ whole genome shotgun (WGS) entry which is preliminary data.</text>
</comment>
<organism evidence="2 3">
    <name type="scientific">Rhodoplanes azumiensis</name>
    <dbReference type="NCBI Taxonomy" id="1897628"/>
    <lineage>
        <taxon>Bacteria</taxon>
        <taxon>Pseudomonadati</taxon>
        <taxon>Pseudomonadota</taxon>
        <taxon>Alphaproteobacteria</taxon>
        <taxon>Hyphomicrobiales</taxon>
        <taxon>Nitrobacteraceae</taxon>
        <taxon>Rhodoplanes</taxon>
    </lineage>
</organism>
<dbReference type="InterPro" id="IPR035959">
    <property type="entry name" value="RutC-like_sf"/>
</dbReference>
<dbReference type="InterPro" id="IPR006175">
    <property type="entry name" value="YjgF/YER057c/UK114"/>
</dbReference>
<sequence length="140" mass="14220">MAGERSRDTAQGAGGDVLAVAPDGMARPGGHYAHAIRADGFVFVAGQLPIAPDGRVLADAPFPAQATQVLANVAAALAAAGSGVDRLVQVRVYVTDIAHWPAFDALYAAWAGAARPARAVVPVPQLHHGVLIEVEATALG</sequence>
<dbReference type="PANTHER" id="PTHR11803">
    <property type="entry name" value="2-IMINOBUTANOATE/2-IMINOPROPANOATE DEAMINASE RIDA"/>
    <property type="match status" value="1"/>
</dbReference>
<evidence type="ECO:0000313" key="2">
    <source>
        <dbReference type="EMBL" id="MFD2184697.1"/>
    </source>
</evidence>
<keyword evidence="3" id="KW-1185">Reference proteome</keyword>
<dbReference type="EC" id="3.5.-.-" evidence="2"/>
<evidence type="ECO:0000313" key="3">
    <source>
        <dbReference type="Proteomes" id="UP001597314"/>
    </source>
</evidence>
<dbReference type="GO" id="GO:0016787">
    <property type="term" value="F:hydrolase activity"/>
    <property type="evidence" value="ECO:0007669"/>
    <property type="project" value="UniProtKB-KW"/>
</dbReference>
<dbReference type="Proteomes" id="UP001597314">
    <property type="component" value="Unassembled WGS sequence"/>
</dbReference>
<evidence type="ECO:0000256" key="1">
    <source>
        <dbReference type="ARBA" id="ARBA00010552"/>
    </source>
</evidence>
<accession>A0ABW5ARS8</accession>
<reference evidence="3" key="1">
    <citation type="journal article" date="2019" name="Int. J. Syst. Evol. Microbiol.">
        <title>The Global Catalogue of Microorganisms (GCM) 10K type strain sequencing project: providing services to taxonomists for standard genome sequencing and annotation.</title>
        <authorList>
            <consortium name="The Broad Institute Genomics Platform"/>
            <consortium name="The Broad Institute Genome Sequencing Center for Infectious Disease"/>
            <person name="Wu L."/>
            <person name="Ma J."/>
        </authorList>
    </citation>
    <scope>NUCLEOTIDE SEQUENCE [LARGE SCALE GENOMIC DNA]</scope>
    <source>
        <strain evidence="3">CGMCC 1.6774</strain>
    </source>
</reference>
<dbReference type="EMBL" id="JBHUIW010000033">
    <property type="protein sequence ID" value="MFD2184697.1"/>
    <property type="molecule type" value="Genomic_DNA"/>
</dbReference>
<dbReference type="RefSeq" id="WP_378479835.1">
    <property type="nucleotide sequence ID" value="NZ_JBHUIW010000033.1"/>
</dbReference>
<comment type="similarity">
    <text evidence="1">Belongs to the RutC family.</text>
</comment>
<dbReference type="SUPFAM" id="SSF55298">
    <property type="entry name" value="YjgF-like"/>
    <property type="match status" value="1"/>
</dbReference>